<dbReference type="Pfam" id="PF00860">
    <property type="entry name" value="Xan_ur_permease"/>
    <property type="match status" value="1"/>
</dbReference>
<keyword evidence="6 8" id="KW-1133">Transmembrane helix</keyword>
<evidence type="ECO:0000313" key="10">
    <source>
        <dbReference type="EMBL" id="GIQ71266.1"/>
    </source>
</evidence>
<feature type="transmembrane region" description="Helical" evidence="9">
    <location>
        <begin position="183"/>
        <end position="202"/>
    </location>
</feature>
<proteinExistence type="inferred from homology"/>
<dbReference type="PANTHER" id="PTHR43337">
    <property type="entry name" value="XANTHINE/URACIL PERMEASE C887.17-RELATED"/>
    <property type="match status" value="1"/>
</dbReference>
<dbReference type="PANTHER" id="PTHR43337:SF11">
    <property type="entry name" value="GUANINE_HYPOXANTHINE PERMEASE PBUG"/>
    <property type="match status" value="1"/>
</dbReference>
<dbReference type="AlphaFoldDB" id="A0A8J4H7N9"/>
<evidence type="ECO:0000256" key="2">
    <source>
        <dbReference type="ARBA" id="ARBA00005697"/>
    </source>
</evidence>
<dbReference type="EMBL" id="BOVK01000076">
    <property type="protein sequence ID" value="GIQ71266.1"/>
    <property type="molecule type" value="Genomic_DNA"/>
</dbReference>
<evidence type="ECO:0000256" key="3">
    <source>
        <dbReference type="ARBA" id="ARBA00022448"/>
    </source>
</evidence>
<comment type="subcellular location">
    <subcellularLocation>
        <location evidence="1 8">Cell membrane</location>
        <topology evidence="1 8">Multi-pass membrane protein</topology>
    </subcellularLocation>
</comment>
<feature type="transmembrane region" description="Helical" evidence="9">
    <location>
        <begin position="86"/>
        <end position="103"/>
    </location>
</feature>
<evidence type="ECO:0000256" key="8">
    <source>
        <dbReference type="PIRNR" id="PIRNR005353"/>
    </source>
</evidence>
<accession>A0A8J4H7N9</accession>
<evidence type="ECO:0000256" key="7">
    <source>
        <dbReference type="ARBA" id="ARBA00023136"/>
    </source>
</evidence>
<feature type="transmembrane region" description="Helical" evidence="9">
    <location>
        <begin position="259"/>
        <end position="282"/>
    </location>
</feature>
<dbReference type="PIRSF" id="PIRSF005353">
    <property type="entry name" value="PbuG"/>
    <property type="match status" value="1"/>
</dbReference>
<evidence type="ECO:0000256" key="9">
    <source>
        <dbReference type="SAM" id="Phobius"/>
    </source>
</evidence>
<keyword evidence="5 8" id="KW-0812">Transmembrane</keyword>
<feature type="transmembrane region" description="Helical" evidence="9">
    <location>
        <begin position="31"/>
        <end position="51"/>
    </location>
</feature>
<dbReference type="InterPro" id="IPR006043">
    <property type="entry name" value="NCS2"/>
</dbReference>
<evidence type="ECO:0000256" key="6">
    <source>
        <dbReference type="ARBA" id="ARBA00022989"/>
    </source>
</evidence>
<evidence type="ECO:0000256" key="4">
    <source>
        <dbReference type="ARBA" id="ARBA00022475"/>
    </source>
</evidence>
<dbReference type="InterPro" id="IPR045018">
    <property type="entry name" value="Azg-like"/>
</dbReference>
<feature type="transmembrane region" description="Helical" evidence="9">
    <location>
        <begin position="357"/>
        <end position="378"/>
    </location>
</feature>
<feature type="transmembrane region" description="Helical" evidence="9">
    <location>
        <begin position="390"/>
        <end position="417"/>
    </location>
</feature>
<feature type="transmembrane region" description="Helical" evidence="9">
    <location>
        <begin position="209"/>
        <end position="226"/>
    </location>
</feature>
<dbReference type="GO" id="GO:0005886">
    <property type="term" value="C:plasma membrane"/>
    <property type="evidence" value="ECO:0007669"/>
    <property type="project" value="UniProtKB-SubCell"/>
</dbReference>
<feature type="transmembrane region" description="Helical" evidence="9">
    <location>
        <begin position="63"/>
        <end position="81"/>
    </location>
</feature>
<comment type="caution">
    <text evidence="10">The sequence shown here is derived from an EMBL/GenBank/DDBJ whole genome shotgun (WGS) entry which is preliminary data.</text>
</comment>
<keyword evidence="4 8" id="KW-1003">Cell membrane</keyword>
<dbReference type="GO" id="GO:0005345">
    <property type="term" value="F:purine nucleobase transmembrane transporter activity"/>
    <property type="evidence" value="ECO:0007669"/>
    <property type="project" value="TreeGrafter"/>
</dbReference>
<feature type="transmembrane region" description="Helical" evidence="9">
    <location>
        <begin position="146"/>
        <end position="163"/>
    </location>
</feature>
<feature type="transmembrane region" description="Helical" evidence="9">
    <location>
        <begin position="429"/>
        <end position="447"/>
    </location>
</feature>
<comment type="similarity">
    <text evidence="2 8">Belongs to the nucleobase:cation symporter-2 (NCS2) (TC 2.A.40) family. Azg-like subfamily.</text>
</comment>
<evidence type="ECO:0000256" key="1">
    <source>
        <dbReference type="ARBA" id="ARBA00004651"/>
    </source>
</evidence>
<gene>
    <name evidence="10" type="ORF">XYCOK13_40900</name>
</gene>
<keyword evidence="3 8" id="KW-0813">Transport</keyword>
<keyword evidence="7 8" id="KW-0472">Membrane</keyword>
<feature type="transmembrane region" description="Helical" evidence="9">
    <location>
        <begin position="334"/>
        <end position="351"/>
    </location>
</feature>
<sequence length="450" mass="47180">MENQKNVSANETGIARYFEFAKYGTTYRKEFVAGLTTFLAMAYILAVNPGMLSDQTGLEFGEVFTATAVAAIIGTLVMGIVAKFPIALAPGMGLNAFFAYTVVSDFGMGIPWQDALAGVFISGLIFLVLSFTGIRETIINAIPQGLKYAVAAGIGLFIAFIGLKNAGIVVADPGTTVALGSFHDGGVLLALFGIVVTALLMARRINGGIFYGIVITAIVGMIFGVVDTPSAIVSAPPSPTAFGALFDPLFSIEFWTGNMWIVILTFLFVDFFDTAGTLVGVANQAGLMKDNKLPRAGRALASDSVATMAGAVMGTSTTTSYIESSAGVAAGGRTGFAAVVTAGFFALALFFSPVLAVISGTVTAAALVMVGVLMASSLGKIEWEKIDEAIPAFITVLAMPLTYSIATGIAMGFILYPLTKLVKGEGGKVHWTMYVLFVVFLLYFIWLREA</sequence>
<evidence type="ECO:0000313" key="11">
    <source>
        <dbReference type="Proteomes" id="UP000677918"/>
    </source>
</evidence>
<keyword evidence="11" id="KW-1185">Reference proteome</keyword>
<name>A0A8J4H7N9_9BACL</name>
<dbReference type="Proteomes" id="UP000677918">
    <property type="component" value="Unassembled WGS sequence"/>
</dbReference>
<protein>
    <submittedName>
        <fullName evidence="10">Guanine permease</fullName>
    </submittedName>
</protein>
<reference evidence="10" key="1">
    <citation type="submission" date="2021-04" db="EMBL/GenBank/DDBJ databases">
        <title>Draft genome sequence of Xylanibacillus composti strain K13.</title>
        <authorList>
            <person name="Uke A."/>
            <person name="Chhe C."/>
            <person name="Baramee S."/>
            <person name="Kosugi A."/>
        </authorList>
    </citation>
    <scope>NUCLEOTIDE SEQUENCE</scope>
    <source>
        <strain evidence="10">K13</strain>
    </source>
</reference>
<dbReference type="InterPro" id="IPR026033">
    <property type="entry name" value="Azg-like_bact_archaea"/>
</dbReference>
<organism evidence="10 11">
    <name type="scientific">Xylanibacillus composti</name>
    <dbReference type="NCBI Taxonomy" id="1572762"/>
    <lineage>
        <taxon>Bacteria</taxon>
        <taxon>Bacillati</taxon>
        <taxon>Bacillota</taxon>
        <taxon>Bacilli</taxon>
        <taxon>Bacillales</taxon>
        <taxon>Paenibacillaceae</taxon>
        <taxon>Xylanibacillus</taxon>
    </lineage>
</organism>
<feature type="transmembrane region" description="Helical" evidence="9">
    <location>
        <begin position="115"/>
        <end position="134"/>
    </location>
</feature>
<evidence type="ECO:0000256" key="5">
    <source>
        <dbReference type="ARBA" id="ARBA00022692"/>
    </source>
</evidence>